<dbReference type="VEuPathDB" id="FungiDB:GLRG_07368"/>
<sequence>MNRRPPFACAFRFPPSSPPPPPPLSRASRSFSAANVSCQAAALPATALAILLQPLLVFAPAWMGRGGTGLHHGCIALFRVAPVAVSAFYLGLSGFADPVHSLSQTDGLPAEYAALLENLHLFSQWDWLKRAKFCVERQGLAVLDDVVDSDLNKKRSNEKESA</sequence>
<proteinExistence type="predicted"/>
<dbReference type="RefSeq" id="XP_008096244.1">
    <property type="nucleotide sequence ID" value="XM_008098053.1"/>
</dbReference>
<evidence type="ECO:0000313" key="2">
    <source>
        <dbReference type="Proteomes" id="UP000008782"/>
    </source>
</evidence>
<dbReference type="HOGENOM" id="CLU_1635255_0_0_1"/>
<organism evidence="2">
    <name type="scientific">Colletotrichum graminicola (strain M1.001 / M2 / FGSC 10212)</name>
    <name type="common">Maize anthracnose fungus</name>
    <name type="synonym">Glomerella graminicola</name>
    <dbReference type="NCBI Taxonomy" id="645133"/>
    <lineage>
        <taxon>Eukaryota</taxon>
        <taxon>Fungi</taxon>
        <taxon>Dikarya</taxon>
        <taxon>Ascomycota</taxon>
        <taxon>Pezizomycotina</taxon>
        <taxon>Sordariomycetes</taxon>
        <taxon>Hypocreomycetidae</taxon>
        <taxon>Glomerellales</taxon>
        <taxon>Glomerellaceae</taxon>
        <taxon>Colletotrichum</taxon>
        <taxon>Colletotrichum graminicola species complex</taxon>
    </lineage>
</organism>
<dbReference type="AlphaFoldDB" id="E3QMY6"/>
<gene>
    <name evidence="1" type="ORF">GLRG_07368</name>
</gene>
<dbReference type="STRING" id="645133.E3QMY6"/>
<reference evidence="2" key="1">
    <citation type="journal article" date="2012" name="Nat. Genet.">
        <title>Lifestyle transitions in plant pathogenic Colletotrichum fungi deciphered by genome and transcriptome analyses.</title>
        <authorList>
            <person name="O'Connell R.J."/>
            <person name="Thon M.R."/>
            <person name="Hacquard S."/>
            <person name="Amyotte S.G."/>
            <person name="Kleemann J."/>
            <person name="Torres M.F."/>
            <person name="Damm U."/>
            <person name="Buiate E.A."/>
            <person name="Epstein L."/>
            <person name="Alkan N."/>
            <person name="Altmueller J."/>
            <person name="Alvarado-Balderrama L."/>
            <person name="Bauser C.A."/>
            <person name="Becker C."/>
            <person name="Birren B.W."/>
            <person name="Chen Z."/>
            <person name="Choi J."/>
            <person name="Crouch J.A."/>
            <person name="Duvick J.P."/>
            <person name="Farman M.A."/>
            <person name="Gan P."/>
            <person name="Heiman D."/>
            <person name="Henrissat B."/>
            <person name="Howard R.J."/>
            <person name="Kabbage M."/>
            <person name="Koch C."/>
            <person name="Kracher B."/>
            <person name="Kubo Y."/>
            <person name="Law A.D."/>
            <person name="Lebrun M.-H."/>
            <person name="Lee Y.-H."/>
            <person name="Miyara I."/>
            <person name="Moore N."/>
            <person name="Neumann U."/>
            <person name="Nordstroem K."/>
            <person name="Panaccione D.G."/>
            <person name="Panstruga R."/>
            <person name="Place M."/>
            <person name="Proctor R.H."/>
            <person name="Prusky D."/>
            <person name="Rech G."/>
            <person name="Reinhardt R."/>
            <person name="Rollins J.A."/>
            <person name="Rounsley S."/>
            <person name="Schardl C.L."/>
            <person name="Schwartz D.C."/>
            <person name="Shenoy N."/>
            <person name="Shirasu K."/>
            <person name="Sikhakolli U.R."/>
            <person name="Stueber K."/>
            <person name="Sukno S.A."/>
            <person name="Sweigard J.A."/>
            <person name="Takano Y."/>
            <person name="Takahara H."/>
            <person name="Trail F."/>
            <person name="van der Does H.C."/>
            <person name="Voll L.M."/>
            <person name="Will I."/>
            <person name="Young S."/>
            <person name="Zeng Q."/>
            <person name="Zhang J."/>
            <person name="Zhou S."/>
            <person name="Dickman M.B."/>
            <person name="Schulze-Lefert P."/>
            <person name="Ver Loren van Themaat E."/>
            <person name="Ma L.-J."/>
            <person name="Vaillancourt L.J."/>
        </authorList>
    </citation>
    <scope>NUCLEOTIDE SEQUENCE [LARGE SCALE GENOMIC DNA]</scope>
    <source>
        <strain evidence="2">M1.001 / M2 / FGSC 10212</strain>
    </source>
</reference>
<name>E3QMY6_COLGM</name>
<evidence type="ECO:0000313" key="1">
    <source>
        <dbReference type="EMBL" id="EFQ32224.1"/>
    </source>
</evidence>
<dbReference type="OrthoDB" id="72269at2759"/>
<accession>E3QMY6</accession>
<dbReference type="Proteomes" id="UP000008782">
    <property type="component" value="Unassembled WGS sequence"/>
</dbReference>
<keyword evidence="2" id="KW-1185">Reference proteome</keyword>
<dbReference type="GeneID" id="24412733"/>
<protein>
    <submittedName>
        <fullName evidence="1">Uncharacterized protein</fullName>
    </submittedName>
</protein>
<dbReference type="EMBL" id="GG697360">
    <property type="protein sequence ID" value="EFQ32224.1"/>
    <property type="molecule type" value="Genomic_DNA"/>
</dbReference>